<dbReference type="CDD" id="cd06464">
    <property type="entry name" value="ACD_sHsps-like"/>
    <property type="match status" value="1"/>
</dbReference>
<protein>
    <submittedName>
        <fullName evidence="5">Hsp20/alpha crystallin family protein</fullName>
    </submittedName>
</protein>
<evidence type="ECO:0000259" key="3">
    <source>
        <dbReference type="PROSITE" id="PS01031"/>
    </source>
</evidence>
<comment type="similarity">
    <text evidence="1 2">Belongs to the small heat shock protein (HSP20) family.</text>
</comment>
<proteinExistence type="inferred from homology"/>
<evidence type="ECO:0000256" key="1">
    <source>
        <dbReference type="PROSITE-ProRule" id="PRU00285"/>
    </source>
</evidence>
<dbReference type="RefSeq" id="WP_376844778.1">
    <property type="nucleotide sequence ID" value="NZ_JBHSFW010000001.1"/>
</dbReference>
<comment type="caution">
    <text evidence="5">The sequence shown here is derived from an EMBL/GenBank/DDBJ whole genome shotgun (WGS) entry which is preliminary data.</text>
</comment>
<dbReference type="InterPro" id="IPR031107">
    <property type="entry name" value="Small_HSP"/>
</dbReference>
<evidence type="ECO:0000259" key="4">
    <source>
        <dbReference type="PROSITE" id="PS51203"/>
    </source>
</evidence>
<dbReference type="InterPro" id="IPR007052">
    <property type="entry name" value="CS_dom"/>
</dbReference>
<feature type="domain" description="SHSP" evidence="3">
    <location>
        <begin position="31"/>
        <end position="144"/>
    </location>
</feature>
<dbReference type="Proteomes" id="UP001596022">
    <property type="component" value="Unassembled WGS sequence"/>
</dbReference>
<name>A0ABV9GKH7_9BACL</name>
<organism evidence="5 6">
    <name type="scientific">Camelliibacillus cellulosilyticus</name>
    <dbReference type="NCBI Taxonomy" id="2174486"/>
    <lineage>
        <taxon>Bacteria</taxon>
        <taxon>Bacillati</taxon>
        <taxon>Bacillota</taxon>
        <taxon>Bacilli</taxon>
        <taxon>Bacillales</taxon>
        <taxon>Sporolactobacillaceae</taxon>
        <taxon>Camelliibacillus</taxon>
    </lineage>
</organism>
<evidence type="ECO:0000256" key="2">
    <source>
        <dbReference type="RuleBase" id="RU003616"/>
    </source>
</evidence>
<dbReference type="PANTHER" id="PTHR11527">
    <property type="entry name" value="HEAT-SHOCK PROTEIN 20 FAMILY MEMBER"/>
    <property type="match status" value="1"/>
</dbReference>
<dbReference type="SUPFAM" id="SSF49764">
    <property type="entry name" value="HSP20-like chaperones"/>
    <property type="match status" value="1"/>
</dbReference>
<dbReference type="Pfam" id="PF00011">
    <property type="entry name" value="HSP20"/>
    <property type="match status" value="1"/>
</dbReference>
<dbReference type="InterPro" id="IPR008978">
    <property type="entry name" value="HSP20-like_chaperone"/>
</dbReference>
<reference evidence="6" key="1">
    <citation type="journal article" date="2019" name="Int. J. Syst. Evol. Microbiol.">
        <title>The Global Catalogue of Microorganisms (GCM) 10K type strain sequencing project: providing services to taxonomists for standard genome sequencing and annotation.</title>
        <authorList>
            <consortium name="The Broad Institute Genomics Platform"/>
            <consortium name="The Broad Institute Genome Sequencing Center for Infectious Disease"/>
            <person name="Wu L."/>
            <person name="Ma J."/>
        </authorList>
    </citation>
    <scope>NUCLEOTIDE SEQUENCE [LARGE SCALE GENOMIC DNA]</scope>
    <source>
        <strain evidence="6">CGMCC 1.16306</strain>
    </source>
</reference>
<keyword evidence="6" id="KW-1185">Reference proteome</keyword>
<dbReference type="InterPro" id="IPR002068">
    <property type="entry name" value="A-crystallin/Hsp20_dom"/>
</dbReference>
<dbReference type="PROSITE" id="PS01031">
    <property type="entry name" value="SHSP"/>
    <property type="match status" value="1"/>
</dbReference>
<dbReference type="PROSITE" id="PS51203">
    <property type="entry name" value="CS"/>
    <property type="match status" value="1"/>
</dbReference>
<evidence type="ECO:0000313" key="6">
    <source>
        <dbReference type="Proteomes" id="UP001596022"/>
    </source>
</evidence>
<evidence type="ECO:0000313" key="5">
    <source>
        <dbReference type="EMBL" id="MFC4617751.1"/>
    </source>
</evidence>
<feature type="domain" description="CS" evidence="4">
    <location>
        <begin position="35"/>
        <end position="142"/>
    </location>
</feature>
<accession>A0ABV9GKH7</accession>
<gene>
    <name evidence="5" type="ORF">ACFO4N_03305</name>
</gene>
<sequence>MALIPYEPFHQLDRLRNTLDEIFPSSFYTNDLKRYSTPSIDIHETDKEVVASCDLPGLEKKEDIDIDVKDNTLTLKGTVRRSNEMKEDNIRRSERFYGRFQRSVTLPTAVDESMTTATYKNGVLEIRMPKRHGGTNHRIQVDFH</sequence>
<dbReference type="EMBL" id="JBHSFW010000001">
    <property type="protein sequence ID" value="MFC4617751.1"/>
    <property type="molecule type" value="Genomic_DNA"/>
</dbReference>
<dbReference type="Gene3D" id="2.60.40.790">
    <property type="match status" value="1"/>
</dbReference>